<dbReference type="EMBL" id="FOOG01000016">
    <property type="protein sequence ID" value="SFF97091.1"/>
    <property type="molecule type" value="Genomic_DNA"/>
</dbReference>
<keyword evidence="1" id="KW-1133">Transmembrane helix</keyword>
<evidence type="ECO:0000313" key="3">
    <source>
        <dbReference type="Proteomes" id="UP000198897"/>
    </source>
</evidence>
<feature type="transmembrane region" description="Helical" evidence="1">
    <location>
        <begin position="6"/>
        <end position="23"/>
    </location>
</feature>
<proteinExistence type="predicted"/>
<dbReference type="RefSeq" id="WP_175477865.1">
    <property type="nucleotide sequence ID" value="NZ_FOOG01000016.1"/>
</dbReference>
<name>A0A1I2N6V8_9BACI</name>
<sequence>MNDIVITIIIVLLVAGGWGAIILKDFANVKGKLKGNWVHTGAAIIFALLIIWIATSF</sequence>
<keyword evidence="3" id="KW-1185">Reference proteome</keyword>
<keyword evidence="1" id="KW-0812">Transmembrane</keyword>
<accession>A0A1I2N6V8</accession>
<feature type="transmembrane region" description="Helical" evidence="1">
    <location>
        <begin position="35"/>
        <end position="54"/>
    </location>
</feature>
<dbReference type="Proteomes" id="UP000198897">
    <property type="component" value="Unassembled WGS sequence"/>
</dbReference>
<gene>
    <name evidence="2" type="ORF">SAMN05216353_11659</name>
</gene>
<dbReference type="AlphaFoldDB" id="A0A1I2N6V8"/>
<protein>
    <submittedName>
        <fullName evidence="2">Uncharacterized protein</fullName>
    </submittedName>
</protein>
<organism evidence="2 3">
    <name type="scientific">Halobacillus alkaliphilus</name>
    <dbReference type="NCBI Taxonomy" id="396056"/>
    <lineage>
        <taxon>Bacteria</taxon>
        <taxon>Bacillati</taxon>
        <taxon>Bacillota</taxon>
        <taxon>Bacilli</taxon>
        <taxon>Bacillales</taxon>
        <taxon>Bacillaceae</taxon>
        <taxon>Halobacillus</taxon>
    </lineage>
</organism>
<keyword evidence="1" id="KW-0472">Membrane</keyword>
<reference evidence="3" key="1">
    <citation type="submission" date="2016-10" db="EMBL/GenBank/DDBJ databases">
        <authorList>
            <person name="Varghese N."/>
            <person name="Submissions S."/>
        </authorList>
    </citation>
    <scope>NUCLEOTIDE SEQUENCE [LARGE SCALE GENOMIC DNA]</scope>
    <source>
        <strain evidence="3">FP5</strain>
    </source>
</reference>
<evidence type="ECO:0000313" key="2">
    <source>
        <dbReference type="EMBL" id="SFF97091.1"/>
    </source>
</evidence>
<evidence type="ECO:0000256" key="1">
    <source>
        <dbReference type="SAM" id="Phobius"/>
    </source>
</evidence>